<gene>
    <name evidence="2" type="ORF">AYJ54_02730</name>
</gene>
<dbReference type="OrthoDB" id="7862895at2"/>
<protein>
    <recommendedName>
        <fullName evidence="4">Helix-turn-helix domain-containing protein</fullName>
    </recommendedName>
</protein>
<dbReference type="AlphaFoldDB" id="A0A176YI09"/>
<dbReference type="SUPFAM" id="SSF46785">
    <property type="entry name" value="Winged helix' DNA-binding domain"/>
    <property type="match status" value="1"/>
</dbReference>
<comment type="caution">
    <text evidence="2">The sequence shown here is derived from an EMBL/GenBank/DDBJ whole genome shotgun (WGS) entry which is preliminary data.</text>
</comment>
<name>A0A176YI09_9BRAD</name>
<dbReference type="InterPro" id="IPR036390">
    <property type="entry name" value="WH_DNA-bd_sf"/>
</dbReference>
<evidence type="ECO:0000256" key="1">
    <source>
        <dbReference type="SAM" id="MobiDB-lite"/>
    </source>
</evidence>
<evidence type="ECO:0000313" key="3">
    <source>
        <dbReference type="Proteomes" id="UP000076959"/>
    </source>
</evidence>
<evidence type="ECO:0000313" key="2">
    <source>
        <dbReference type="EMBL" id="OAF05820.1"/>
    </source>
</evidence>
<dbReference type="RefSeq" id="WP_063704184.1">
    <property type="nucleotide sequence ID" value="NZ_LUUB01000079.1"/>
</dbReference>
<dbReference type="STRING" id="1505087.AYJ54_02730"/>
<organism evidence="2 3">
    <name type="scientific">Bradyrhizobium centrolobii</name>
    <dbReference type="NCBI Taxonomy" id="1505087"/>
    <lineage>
        <taxon>Bacteria</taxon>
        <taxon>Pseudomonadati</taxon>
        <taxon>Pseudomonadota</taxon>
        <taxon>Alphaproteobacteria</taxon>
        <taxon>Hyphomicrobiales</taxon>
        <taxon>Nitrobacteraceae</taxon>
        <taxon>Bradyrhizobium</taxon>
    </lineage>
</organism>
<feature type="region of interest" description="Disordered" evidence="1">
    <location>
        <begin position="129"/>
        <end position="163"/>
    </location>
</feature>
<dbReference type="Pfam" id="PF13730">
    <property type="entry name" value="HTH_36"/>
    <property type="match status" value="1"/>
</dbReference>
<dbReference type="EMBL" id="LUUB01000079">
    <property type="protein sequence ID" value="OAF05820.1"/>
    <property type="molecule type" value="Genomic_DNA"/>
</dbReference>
<dbReference type="Proteomes" id="UP000076959">
    <property type="component" value="Unassembled WGS sequence"/>
</dbReference>
<dbReference type="Gene3D" id="1.10.10.10">
    <property type="entry name" value="Winged helix-like DNA-binding domain superfamily/Winged helix DNA-binding domain"/>
    <property type="match status" value="1"/>
</dbReference>
<reference evidence="2 3" key="1">
    <citation type="submission" date="2016-03" db="EMBL/GenBank/DDBJ databases">
        <title>Draft Genome Sequence of the Strain BR 10245 (Bradyrhizobium sp.) isolated from nodules of Centrolobium paraense.</title>
        <authorList>
            <person name="Simoes-Araujo J.L.Sr."/>
            <person name="Barauna A.C."/>
            <person name="Silva K."/>
            <person name="Zilli J.E."/>
        </authorList>
    </citation>
    <scope>NUCLEOTIDE SEQUENCE [LARGE SCALE GENOMIC DNA]</scope>
    <source>
        <strain evidence="2 3">BR 10245</strain>
    </source>
</reference>
<sequence>MSWVLVSKVQKTKVGSPSAKSLLLALANFADDNGERCFPGQNALREITELSLDTIQRQLKYLIERGFVAALKERRGGRWESWVYRINLSTLSGTAAIGGSRDQAASCGLDGTGQAAPCGMDRTAACGTAMPHPAAPPGRRVRLYPSSHPSKEPERKPAPATQIPDDFRLDEQTYAWAIERLGGDRDRVERSVRRFADHARHKGSVSHDWMAKARTWFDYEVDRRQEAHSLPLPLLAFKQIQR</sequence>
<keyword evidence="3" id="KW-1185">Reference proteome</keyword>
<proteinExistence type="predicted"/>
<accession>A0A176YI09</accession>
<dbReference type="InterPro" id="IPR036388">
    <property type="entry name" value="WH-like_DNA-bd_sf"/>
</dbReference>
<evidence type="ECO:0008006" key="4">
    <source>
        <dbReference type="Google" id="ProtNLM"/>
    </source>
</evidence>